<feature type="non-terminal residue" evidence="1">
    <location>
        <position position="166"/>
    </location>
</feature>
<dbReference type="EMBL" id="JARIHO010000006">
    <property type="protein sequence ID" value="KAJ7359987.1"/>
    <property type="molecule type" value="Genomic_DNA"/>
</dbReference>
<sequence>RALLSLQPIKQADAEALDVRISSRIHGILGMPFAPSSNILTLPVSQRGLGFPSISRINAGIAVDGIARDLNHHITAYRSMARIILAEWTCDINGCVYSLDGSGLRKGFTHHYKRVPSAWITAQGVMSSREEPLPLRVTDQHELLLGEVSISHFVALCNHHRPGGPT</sequence>
<comment type="caution">
    <text evidence="1">The sequence shown here is derived from an EMBL/GenBank/DDBJ whole genome shotgun (WGS) entry which is preliminary data.</text>
</comment>
<accession>A0AAD7AJ54</accession>
<feature type="non-terminal residue" evidence="1">
    <location>
        <position position="1"/>
    </location>
</feature>
<name>A0AAD7AJ54_9AGAR</name>
<organism evidence="1 2">
    <name type="scientific">Mycena albidolilacea</name>
    <dbReference type="NCBI Taxonomy" id="1033008"/>
    <lineage>
        <taxon>Eukaryota</taxon>
        <taxon>Fungi</taxon>
        <taxon>Dikarya</taxon>
        <taxon>Basidiomycota</taxon>
        <taxon>Agaricomycotina</taxon>
        <taxon>Agaricomycetes</taxon>
        <taxon>Agaricomycetidae</taxon>
        <taxon>Agaricales</taxon>
        <taxon>Marasmiineae</taxon>
        <taxon>Mycenaceae</taxon>
        <taxon>Mycena</taxon>
    </lineage>
</organism>
<proteinExistence type="predicted"/>
<evidence type="ECO:0000313" key="2">
    <source>
        <dbReference type="Proteomes" id="UP001218218"/>
    </source>
</evidence>
<dbReference type="AlphaFoldDB" id="A0AAD7AJ54"/>
<keyword evidence="2" id="KW-1185">Reference proteome</keyword>
<evidence type="ECO:0000313" key="1">
    <source>
        <dbReference type="EMBL" id="KAJ7359987.1"/>
    </source>
</evidence>
<reference evidence="1" key="1">
    <citation type="submission" date="2023-03" db="EMBL/GenBank/DDBJ databases">
        <title>Massive genome expansion in bonnet fungi (Mycena s.s.) driven by repeated elements and novel gene families across ecological guilds.</title>
        <authorList>
            <consortium name="Lawrence Berkeley National Laboratory"/>
            <person name="Harder C.B."/>
            <person name="Miyauchi S."/>
            <person name="Viragh M."/>
            <person name="Kuo A."/>
            <person name="Thoen E."/>
            <person name="Andreopoulos B."/>
            <person name="Lu D."/>
            <person name="Skrede I."/>
            <person name="Drula E."/>
            <person name="Henrissat B."/>
            <person name="Morin E."/>
            <person name="Kohler A."/>
            <person name="Barry K."/>
            <person name="LaButti K."/>
            <person name="Morin E."/>
            <person name="Salamov A."/>
            <person name="Lipzen A."/>
            <person name="Mereny Z."/>
            <person name="Hegedus B."/>
            <person name="Baldrian P."/>
            <person name="Stursova M."/>
            <person name="Weitz H."/>
            <person name="Taylor A."/>
            <person name="Grigoriev I.V."/>
            <person name="Nagy L.G."/>
            <person name="Martin F."/>
            <person name="Kauserud H."/>
        </authorList>
    </citation>
    <scope>NUCLEOTIDE SEQUENCE</scope>
    <source>
        <strain evidence="1">CBHHK002</strain>
    </source>
</reference>
<dbReference type="Proteomes" id="UP001218218">
    <property type="component" value="Unassembled WGS sequence"/>
</dbReference>
<protein>
    <submittedName>
        <fullName evidence="1">Uncharacterized protein</fullName>
    </submittedName>
</protein>
<gene>
    <name evidence="1" type="ORF">DFH08DRAFT_618207</name>
</gene>